<dbReference type="Proteomes" id="UP000029714">
    <property type="component" value="Unassembled WGS sequence"/>
</dbReference>
<dbReference type="Proteomes" id="UP000477070">
    <property type="component" value="Unassembled WGS sequence"/>
</dbReference>
<dbReference type="Gene3D" id="3.40.50.300">
    <property type="entry name" value="P-loop containing nucleotide triphosphate hydrolases"/>
    <property type="match status" value="1"/>
</dbReference>
<dbReference type="PANTHER" id="PTHR42935:SF1">
    <property type="entry name" value="SLR0930 PROTEIN"/>
    <property type="match status" value="1"/>
</dbReference>
<protein>
    <submittedName>
        <fullName evidence="2">DUF815 domain-containing protein</fullName>
    </submittedName>
</protein>
<proteinExistence type="predicted"/>
<keyword evidence="3" id="KW-1185">Reference proteome</keyword>
<accession>A0A347VZC0</accession>
<dbReference type="STRING" id="1548018.LS64_02990"/>
<reference evidence="2 3" key="1">
    <citation type="journal article" date="2014" name="Genome Announc.">
        <title>Draft genome sequences of eight enterohepatic helicobacter species isolated from both laboratory and wild rodents.</title>
        <authorList>
            <person name="Sheh A."/>
            <person name="Shen Z."/>
            <person name="Fox J.G."/>
        </authorList>
    </citation>
    <scope>NUCLEOTIDE SEQUENCE [LARGE SCALE GENOMIC DNA]</scope>
    <source>
        <strain evidence="2 3">MIT 97-6194</strain>
    </source>
</reference>
<evidence type="ECO:0000313" key="3">
    <source>
        <dbReference type="Proteomes" id="UP000029714"/>
    </source>
</evidence>
<dbReference type="PANTHER" id="PTHR42935">
    <property type="entry name" value="SLR0930 PROTEIN"/>
    <property type="match status" value="1"/>
</dbReference>
<organism evidence="2 3">
    <name type="scientific">Helicobacter saguini</name>
    <dbReference type="NCBI Taxonomy" id="1548018"/>
    <lineage>
        <taxon>Bacteria</taxon>
        <taxon>Pseudomonadati</taxon>
        <taxon>Campylobacterota</taxon>
        <taxon>Epsilonproteobacteria</taxon>
        <taxon>Campylobacterales</taxon>
        <taxon>Helicobacteraceae</taxon>
        <taxon>Helicobacter</taxon>
    </lineage>
</organism>
<name>A0A347VZC0_9HELI</name>
<sequence length="295" mass="33931">MHNFSFFCKHLDNTFVNGHEIEWDNRDSRIDWDTAKVAIFRNIAGFVYFHKVTNFNYVKVNELVGLKEQIKLLDSNTKAFLQGKDASNALLWGARGCGKSSVIKAVLSQYLFEKHGFLRVIEVDTKDFNFMPLLFDYLREIPQYKFVIFSDDLSFDNGRYKSLKSTLEGSFEAHPHNVLLYATSNLRHLVQESSQDNALQAQDNINESMAFSDRFPLSIGFYSLGQDEYLDVLRAIIKRHVAHTHTRGESVNIDVKANEILESVKLKAINFATKIGNRSPRSAKDFFNLYLNHSI</sequence>
<reference evidence="2 3" key="2">
    <citation type="journal article" date="2016" name="Infect. Immun.">
        <title>Helicobacter saguini, a Novel Helicobacter Isolated from Cotton-Top Tamarins with Ulcerative Colitis, Has Proinflammatory Properties and Induces Typhlocolitis and Dysplasia in Gnotobiotic IL-10-/- Mice.</title>
        <authorList>
            <person name="Shen Z."/>
            <person name="Mannion A."/>
            <person name="Whary M.T."/>
            <person name="Muthupalani S."/>
            <person name="Sheh A."/>
            <person name="Feng Y."/>
            <person name="Gong G."/>
            <person name="Vandamme P."/>
            <person name="Holcombe H.R."/>
            <person name="Paster B.J."/>
            <person name="Fox J.G."/>
        </authorList>
    </citation>
    <scope>NUCLEOTIDE SEQUENCE [LARGE SCALE GENOMIC DNA]</scope>
    <source>
        <strain evidence="2 3">MIT 97-6194</strain>
    </source>
</reference>
<dbReference type="OrthoDB" id="9812140at2"/>
<comment type="caution">
    <text evidence="2">The sequence shown here is derived from an EMBL/GenBank/DDBJ whole genome shotgun (WGS) entry which is preliminary data.</text>
</comment>
<dbReference type="InterPro" id="IPR027417">
    <property type="entry name" value="P-loop_NTPase"/>
</dbReference>
<dbReference type="RefSeq" id="WP_052062349.1">
    <property type="nucleotide sequence ID" value="NZ_JRMP02000001.1"/>
</dbReference>
<dbReference type="EMBL" id="QBIU01000001">
    <property type="protein sequence ID" value="MWV68466.1"/>
    <property type="molecule type" value="Genomic_DNA"/>
</dbReference>
<dbReference type="InterPro" id="IPR008533">
    <property type="entry name" value="DUF815"/>
</dbReference>
<dbReference type="EMBL" id="JRMP02000001">
    <property type="protein sequence ID" value="TLD95987.1"/>
    <property type="molecule type" value="Genomic_DNA"/>
</dbReference>
<dbReference type="SUPFAM" id="SSF52540">
    <property type="entry name" value="P-loop containing nucleoside triphosphate hydrolases"/>
    <property type="match status" value="1"/>
</dbReference>
<reference evidence="1 4" key="4">
    <citation type="submission" date="2019-12" db="EMBL/GenBank/DDBJ databases">
        <title>Multi-Generational Helicobacter saguini Isolates.</title>
        <authorList>
            <person name="Mannion A."/>
            <person name="Shen Z."/>
            <person name="Fox J.G."/>
        </authorList>
    </citation>
    <scope>NUCLEOTIDE SEQUENCE [LARGE SCALE GENOMIC DNA]</scope>
    <source>
        <strain evidence="1">16-048</strain>
        <strain evidence="4">16-048 (F4)</strain>
    </source>
</reference>
<reference evidence="2" key="3">
    <citation type="submission" date="2018-04" db="EMBL/GenBank/DDBJ databases">
        <authorList>
            <person name="Sheh A."/>
            <person name="Shen Z."/>
            <person name="Mannion A.J."/>
            <person name="Fox J.G."/>
        </authorList>
    </citation>
    <scope>NUCLEOTIDE SEQUENCE</scope>
    <source>
        <strain evidence="2">MIT 97-6194</strain>
    </source>
</reference>
<evidence type="ECO:0000313" key="2">
    <source>
        <dbReference type="EMBL" id="TLD95987.1"/>
    </source>
</evidence>
<gene>
    <name evidence="1" type="ORF">DCO61_00040</name>
    <name evidence="2" type="ORF">LS64_001125</name>
</gene>
<evidence type="ECO:0000313" key="4">
    <source>
        <dbReference type="Proteomes" id="UP000477070"/>
    </source>
</evidence>
<dbReference type="AlphaFoldDB" id="A0A347VZC0"/>
<dbReference type="Pfam" id="PF05673">
    <property type="entry name" value="DUF815"/>
    <property type="match status" value="1"/>
</dbReference>
<evidence type="ECO:0000313" key="1">
    <source>
        <dbReference type="EMBL" id="MWV68466.1"/>
    </source>
</evidence>